<protein>
    <submittedName>
        <fullName evidence="1">Uncharacterized protein</fullName>
    </submittedName>
</protein>
<organism evidence="1 2">
    <name type="scientific">Citrobacter amalonaticus</name>
    <dbReference type="NCBI Taxonomy" id="35703"/>
    <lineage>
        <taxon>Bacteria</taxon>
        <taxon>Pseudomonadati</taxon>
        <taxon>Pseudomonadota</taxon>
        <taxon>Gammaproteobacteria</taxon>
        <taxon>Enterobacterales</taxon>
        <taxon>Enterobacteriaceae</taxon>
        <taxon>Citrobacter</taxon>
    </lineage>
</organism>
<dbReference type="EMBL" id="DACYAJ020000003">
    <property type="protein sequence ID" value="HCD1254259.1"/>
    <property type="molecule type" value="Genomic_DNA"/>
</dbReference>
<comment type="caution">
    <text evidence="1">The sequence shown here is derived from an EMBL/GenBank/DDBJ whole genome shotgun (WGS) entry which is preliminary data.</text>
</comment>
<evidence type="ECO:0000313" key="1">
    <source>
        <dbReference type="EMBL" id="HCD1254259.1"/>
    </source>
</evidence>
<dbReference type="Proteomes" id="UP000862426">
    <property type="component" value="Unassembled WGS sequence"/>
</dbReference>
<gene>
    <name evidence="1" type="ORF">JD854_RS04155</name>
</gene>
<reference evidence="1" key="1">
    <citation type="journal article" date="2018" name="Genome Biol.">
        <title>SKESA: strategic k-mer extension for scrupulous assemblies.</title>
        <authorList>
            <person name="Souvorov A."/>
            <person name="Agarwala R."/>
            <person name="Lipman D.J."/>
        </authorList>
    </citation>
    <scope>NUCLEOTIDE SEQUENCE</scope>
    <source>
        <strain evidence="1">CAV1698</strain>
    </source>
</reference>
<sequence>MKAKICFLFLLVAIILSPLFMHLFDYYKKDHFSCWGNISFKRLEGTYSVKVRYVFNGDSGKVITIGEYNEPGLPTRKVTQNLSFKFTREGDEYTMISTLSLLTASQARLLSGVVPDFYLYEDRGLQLFIHKQGNNGLVFRTATLPIFICTLQ</sequence>
<proteinExistence type="predicted"/>
<evidence type="ECO:0000313" key="2">
    <source>
        <dbReference type="Proteomes" id="UP000862426"/>
    </source>
</evidence>
<accession>A0A9C7V169</accession>
<reference evidence="1" key="2">
    <citation type="submission" date="2022-05" db="EMBL/GenBank/DDBJ databases">
        <authorList>
            <consortium name="NCBI Pathogen Detection Project"/>
        </authorList>
    </citation>
    <scope>NUCLEOTIDE SEQUENCE</scope>
    <source>
        <strain evidence="1">CAV1698</strain>
    </source>
</reference>
<name>A0A9C7V169_CITAM</name>
<dbReference type="AlphaFoldDB" id="A0A9C7V169"/>